<accession>A0A8D9HKW2</accession>
<dbReference type="Gramene" id="A07p08040.2_BraZ1">
    <property type="protein sequence ID" value="A07p08040.2_BraZ1.CDS"/>
    <property type="gene ID" value="A07g08040.2_BraZ1"/>
</dbReference>
<dbReference type="Proteomes" id="UP000694005">
    <property type="component" value="Chromosome A07"/>
</dbReference>
<feature type="non-terminal residue" evidence="1">
    <location>
        <position position="123"/>
    </location>
</feature>
<reference evidence="1 2" key="1">
    <citation type="submission" date="2021-07" db="EMBL/GenBank/DDBJ databases">
        <authorList>
            <consortium name="Genoscope - CEA"/>
            <person name="William W."/>
        </authorList>
    </citation>
    <scope>NUCLEOTIDE SEQUENCE [LARGE SCALE GENOMIC DNA]</scope>
</reference>
<evidence type="ECO:0000313" key="1">
    <source>
        <dbReference type="EMBL" id="CAG7901160.1"/>
    </source>
</evidence>
<dbReference type="EMBL" id="LS974623">
    <property type="protein sequence ID" value="CAG7901160.1"/>
    <property type="molecule type" value="Genomic_DNA"/>
</dbReference>
<gene>
    <name evidence="1" type="ORF">BRAPAZ1V2_A07P08040.2</name>
</gene>
<protein>
    <submittedName>
        <fullName evidence="1">Uncharacterized protein</fullName>
    </submittedName>
</protein>
<dbReference type="AlphaFoldDB" id="A0A8D9HKW2"/>
<proteinExistence type="predicted"/>
<organism evidence="1 2">
    <name type="scientific">Brassica campestris</name>
    <name type="common">Field mustard</name>
    <dbReference type="NCBI Taxonomy" id="3711"/>
    <lineage>
        <taxon>Eukaryota</taxon>
        <taxon>Viridiplantae</taxon>
        <taxon>Streptophyta</taxon>
        <taxon>Embryophyta</taxon>
        <taxon>Tracheophyta</taxon>
        <taxon>Spermatophyta</taxon>
        <taxon>Magnoliopsida</taxon>
        <taxon>eudicotyledons</taxon>
        <taxon>Gunneridae</taxon>
        <taxon>Pentapetalae</taxon>
        <taxon>rosids</taxon>
        <taxon>malvids</taxon>
        <taxon>Brassicales</taxon>
        <taxon>Brassicaceae</taxon>
        <taxon>Brassiceae</taxon>
        <taxon>Brassica</taxon>
    </lineage>
</organism>
<sequence>FFSQALLAPPRLLFSDLGLSGGWCSSPAPEETPSSYRGLAFWWGHGVLLSALFQRVGSGGASGARSEIGDLLTVRFEWCLGSSSRDQEFSFSHLLFVSTLLSSSIWLPWCSPTVLILSGLWVW</sequence>
<evidence type="ECO:0000313" key="2">
    <source>
        <dbReference type="Proteomes" id="UP000694005"/>
    </source>
</evidence>
<feature type="non-terminal residue" evidence="1">
    <location>
        <position position="1"/>
    </location>
</feature>
<name>A0A8D9HKW2_BRACM</name>